<evidence type="ECO:0000313" key="2">
    <source>
        <dbReference type="Proteomes" id="UP001172680"/>
    </source>
</evidence>
<reference evidence="1" key="1">
    <citation type="submission" date="2022-10" db="EMBL/GenBank/DDBJ databases">
        <title>Culturing micro-colonial fungi from biological soil crusts in the Mojave desert and describing Neophaeococcomyces mojavensis, and introducing the new genera and species Taxawa tesnikishii.</title>
        <authorList>
            <person name="Kurbessoian T."/>
            <person name="Stajich J.E."/>
        </authorList>
    </citation>
    <scope>NUCLEOTIDE SEQUENCE</scope>
    <source>
        <strain evidence="1">JES_115</strain>
    </source>
</reference>
<sequence length="106" mass="11607">MHSVESTEESAAFFIDYCRKNRGLLSIRADDRTGGNFQSTFEAELVRNGKVHLSSPVASVEGNGRQVAVTTTTGKTFIGKKCIVSLPSAMFRDLNFSLAFQSVSKR</sequence>
<accession>A0ACC2ZMB8</accession>
<proteinExistence type="predicted"/>
<protein>
    <submittedName>
        <fullName evidence="1">Uncharacterized protein</fullName>
    </submittedName>
</protein>
<comment type="caution">
    <text evidence="1">The sequence shown here is derived from an EMBL/GenBank/DDBJ whole genome shotgun (WGS) entry which is preliminary data.</text>
</comment>
<evidence type="ECO:0000313" key="1">
    <source>
        <dbReference type="EMBL" id="KAJ9648630.1"/>
    </source>
</evidence>
<dbReference type="Proteomes" id="UP001172680">
    <property type="component" value="Unassembled WGS sequence"/>
</dbReference>
<keyword evidence="2" id="KW-1185">Reference proteome</keyword>
<organism evidence="1 2">
    <name type="scientific">Coniosporium tulheliwenetii</name>
    <dbReference type="NCBI Taxonomy" id="3383036"/>
    <lineage>
        <taxon>Eukaryota</taxon>
        <taxon>Fungi</taxon>
        <taxon>Dikarya</taxon>
        <taxon>Ascomycota</taxon>
        <taxon>Pezizomycotina</taxon>
        <taxon>Dothideomycetes</taxon>
        <taxon>Dothideomycetes incertae sedis</taxon>
        <taxon>Coniosporium</taxon>
    </lineage>
</organism>
<name>A0ACC2ZMB8_9PEZI</name>
<dbReference type="EMBL" id="JAPDRP010000003">
    <property type="protein sequence ID" value="KAJ9648630.1"/>
    <property type="molecule type" value="Genomic_DNA"/>
</dbReference>
<gene>
    <name evidence="1" type="ORF">H2199_001485</name>
</gene>